<organism evidence="2 3">
    <name type="scientific">Flavobacterium beibuense F44-8</name>
    <dbReference type="NCBI Taxonomy" id="1406840"/>
    <lineage>
        <taxon>Bacteria</taxon>
        <taxon>Pseudomonadati</taxon>
        <taxon>Bacteroidota</taxon>
        <taxon>Flavobacteriia</taxon>
        <taxon>Flavobacteriales</taxon>
        <taxon>Flavobacteriaceae</taxon>
        <taxon>Flavobacterium</taxon>
    </lineage>
</organism>
<accession>A0A0A2LWV5</accession>
<evidence type="ECO:0000313" key="2">
    <source>
        <dbReference type="EMBL" id="KGO84494.1"/>
    </source>
</evidence>
<gene>
    <name evidence="2" type="ORF">Q763_01765</name>
</gene>
<proteinExistence type="predicted"/>
<protein>
    <recommendedName>
        <fullName evidence="1">Putative beta-lactamase-inhibitor-like PepSY-like domain-containing protein</fullName>
    </recommendedName>
</protein>
<dbReference type="Pfam" id="PF11396">
    <property type="entry name" value="PepSY_like"/>
    <property type="match status" value="1"/>
</dbReference>
<dbReference type="EMBL" id="JRLV01000001">
    <property type="protein sequence ID" value="KGO84494.1"/>
    <property type="molecule type" value="Genomic_DNA"/>
</dbReference>
<evidence type="ECO:0000313" key="3">
    <source>
        <dbReference type="Proteomes" id="UP000030129"/>
    </source>
</evidence>
<dbReference type="SUPFAM" id="SSF160574">
    <property type="entry name" value="BT0923-like"/>
    <property type="match status" value="1"/>
</dbReference>
<feature type="domain" description="Putative beta-lactamase-inhibitor-like PepSY-like" evidence="1">
    <location>
        <begin position="61"/>
        <end position="141"/>
    </location>
</feature>
<comment type="caution">
    <text evidence="2">The sequence shown here is derived from an EMBL/GenBank/DDBJ whole genome shotgun (WGS) entry which is preliminary data.</text>
</comment>
<sequence>METLLRLSTLLIILFTVTAFGQERKITLNDLPPAAKTFISQNFPNQAPSYIIEDKDIRETEYEVVMTGGVEMEFDAKGNCKEIDGNGYALPDTVLPKVIMEYIHKNYKGQGVEKAEKKRWGYEVELLNDLELEFDNSGKFLRLDD</sequence>
<evidence type="ECO:0000259" key="1">
    <source>
        <dbReference type="Pfam" id="PF11396"/>
    </source>
</evidence>
<dbReference type="AlphaFoldDB" id="A0A0A2LWV5"/>
<dbReference type="Proteomes" id="UP000030129">
    <property type="component" value="Unassembled WGS sequence"/>
</dbReference>
<keyword evidence="3" id="KW-1185">Reference proteome</keyword>
<dbReference type="InterPro" id="IPR021533">
    <property type="entry name" value="PepSY-like"/>
</dbReference>
<dbReference type="RefSeq" id="WP_035130463.1">
    <property type="nucleotide sequence ID" value="NZ_JRLV01000001.1"/>
</dbReference>
<dbReference type="Gene3D" id="3.40.1420.30">
    <property type="match status" value="1"/>
</dbReference>
<reference evidence="2 3" key="1">
    <citation type="submission" date="2013-09" db="EMBL/GenBank/DDBJ databases">
        <authorList>
            <person name="Zeng Z."/>
            <person name="Chen C."/>
        </authorList>
    </citation>
    <scope>NUCLEOTIDE SEQUENCE [LARGE SCALE GENOMIC DNA]</scope>
    <source>
        <strain evidence="2 3">F44-8</strain>
    </source>
</reference>
<dbReference type="eggNOG" id="COG3212">
    <property type="taxonomic scope" value="Bacteria"/>
</dbReference>
<name>A0A0A2LWV5_9FLAO</name>
<dbReference type="STRING" id="1406840.Q763_01765"/>